<dbReference type="InterPro" id="IPR007750">
    <property type="entry name" value="DUF674"/>
</dbReference>
<dbReference type="Proteomes" id="UP000593572">
    <property type="component" value="Unassembled WGS sequence"/>
</dbReference>
<protein>
    <recommendedName>
        <fullName evidence="3">DUF674 family protein</fullName>
    </recommendedName>
</protein>
<dbReference type="Pfam" id="PF05056">
    <property type="entry name" value="DUF674"/>
    <property type="match status" value="2"/>
</dbReference>
<dbReference type="EMBL" id="JABEZX010000002">
    <property type="protein sequence ID" value="MBA0551510.1"/>
    <property type="molecule type" value="Genomic_DNA"/>
</dbReference>
<keyword evidence="2" id="KW-1185">Reference proteome</keyword>
<sequence>MASEDSTTVSIKLLIDQESNKVIIAEAGSDIVDILRSLLKFPLGNIARLIGKHQCFQRAGCLNNLYNSVENLSPTSFRTGACKSMLLNPRSIYEDKYSKKLKLNMDVSNAVTDESEGEPMLFFITDDLRVMQALPGNLIKFLLNLSIYDVCQIEEKVVDISSNESMLVASNMKETTEKDSKSRVKITLRKSDRKILYGEANEDFVDLLFSFLIIPWNLHWNS</sequence>
<dbReference type="PANTHER" id="PTHR33103">
    <property type="entry name" value="OS01G0153900 PROTEIN"/>
    <property type="match status" value="1"/>
</dbReference>
<evidence type="ECO:0008006" key="3">
    <source>
        <dbReference type="Google" id="ProtNLM"/>
    </source>
</evidence>
<dbReference type="AlphaFoldDB" id="A0A7J8LGH1"/>
<evidence type="ECO:0000313" key="2">
    <source>
        <dbReference type="Proteomes" id="UP000593572"/>
    </source>
</evidence>
<comment type="caution">
    <text evidence="1">The sequence shown here is derived from an EMBL/GenBank/DDBJ whole genome shotgun (WGS) entry which is preliminary data.</text>
</comment>
<gene>
    <name evidence="1" type="ORF">Golob_022392</name>
</gene>
<evidence type="ECO:0000313" key="1">
    <source>
        <dbReference type="EMBL" id="MBA0551510.1"/>
    </source>
</evidence>
<accession>A0A7J8LGH1</accession>
<name>A0A7J8LGH1_9ROSI</name>
<organism evidence="1 2">
    <name type="scientific">Gossypium lobatum</name>
    <dbReference type="NCBI Taxonomy" id="34289"/>
    <lineage>
        <taxon>Eukaryota</taxon>
        <taxon>Viridiplantae</taxon>
        <taxon>Streptophyta</taxon>
        <taxon>Embryophyta</taxon>
        <taxon>Tracheophyta</taxon>
        <taxon>Spermatophyta</taxon>
        <taxon>Magnoliopsida</taxon>
        <taxon>eudicotyledons</taxon>
        <taxon>Gunneridae</taxon>
        <taxon>Pentapetalae</taxon>
        <taxon>rosids</taxon>
        <taxon>malvids</taxon>
        <taxon>Malvales</taxon>
        <taxon>Malvaceae</taxon>
        <taxon>Malvoideae</taxon>
        <taxon>Gossypium</taxon>
    </lineage>
</organism>
<dbReference type="PANTHER" id="PTHR33103:SF27">
    <property type="entry name" value="OS04G0594700 PROTEIN"/>
    <property type="match status" value="1"/>
</dbReference>
<reference evidence="1 2" key="1">
    <citation type="journal article" date="2019" name="Genome Biol. Evol.">
        <title>Insights into the evolution of the New World diploid cottons (Gossypium, subgenus Houzingenia) based on genome sequencing.</title>
        <authorList>
            <person name="Grover C.E."/>
            <person name="Arick M.A. 2nd"/>
            <person name="Thrash A."/>
            <person name="Conover J.L."/>
            <person name="Sanders W.S."/>
            <person name="Peterson D.G."/>
            <person name="Frelichowski J.E."/>
            <person name="Scheffler J.A."/>
            <person name="Scheffler B.E."/>
            <person name="Wendel J.F."/>
        </authorList>
    </citation>
    <scope>NUCLEOTIDE SEQUENCE [LARGE SCALE GENOMIC DNA]</scope>
    <source>
        <strain evidence="1">157</strain>
        <tissue evidence="1">Leaf</tissue>
    </source>
</reference>
<proteinExistence type="predicted"/>